<name>A0A066XMI2_COLSU</name>
<gene>
    <name evidence="1" type="ORF">CSUB01_08339</name>
</gene>
<reference evidence="2" key="1">
    <citation type="journal article" date="2014" name="Genome Announc.">
        <title>Draft genome sequence of Colletotrichum sublineola, a destructive pathogen of cultivated sorghum.</title>
        <authorList>
            <person name="Baroncelli R."/>
            <person name="Sanz-Martin J.M."/>
            <person name="Rech G.E."/>
            <person name="Sukno S.A."/>
            <person name="Thon M.R."/>
        </authorList>
    </citation>
    <scope>NUCLEOTIDE SEQUENCE [LARGE SCALE GENOMIC DNA]</scope>
    <source>
        <strain evidence="2">TX430BB</strain>
    </source>
</reference>
<evidence type="ECO:0000313" key="1">
    <source>
        <dbReference type="EMBL" id="KDN66961.1"/>
    </source>
</evidence>
<keyword evidence="2" id="KW-1185">Reference proteome</keyword>
<proteinExistence type="predicted"/>
<dbReference type="AlphaFoldDB" id="A0A066XMI2"/>
<accession>A0A066XMI2</accession>
<organism evidence="1 2">
    <name type="scientific">Colletotrichum sublineola</name>
    <name type="common">Sorghum anthracnose fungus</name>
    <dbReference type="NCBI Taxonomy" id="1173701"/>
    <lineage>
        <taxon>Eukaryota</taxon>
        <taxon>Fungi</taxon>
        <taxon>Dikarya</taxon>
        <taxon>Ascomycota</taxon>
        <taxon>Pezizomycotina</taxon>
        <taxon>Sordariomycetes</taxon>
        <taxon>Hypocreomycetidae</taxon>
        <taxon>Glomerellales</taxon>
        <taxon>Glomerellaceae</taxon>
        <taxon>Colletotrichum</taxon>
        <taxon>Colletotrichum graminicola species complex</taxon>
    </lineage>
</organism>
<protein>
    <submittedName>
        <fullName evidence="1">Uncharacterized protein</fullName>
    </submittedName>
</protein>
<dbReference type="HOGENOM" id="CLU_1855153_0_0_1"/>
<dbReference type="Proteomes" id="UP000027238">
    <property type="component" value="Unassembled WGS sequence"/>
</dbReference>
<comment type="caution">
    <text evidence="1">The sequence shown here is derived from an EMBL/GenBank/DDBJ whole genome shotgun (WGS) entry which is preliminary data.</text>
</comment>
<sequence>MALDLPARLPKLRANDDVLLAPERAPYKAKAARRRNDTPPSRNPNLRTILLVGLLTASDKPASQSPASGARKCASLTMHITVPVRVAHPAAPSIRCVGSVTLVSEAGSSPGGEDVSPTHGNVLYAVRAALQTPPPYDI</sequence>
<dbReference type="EMBL" id="JMSE01000860">
    <property type="protein sequence ID" value="KDN66961.1"/>
    <property type="molecule type" value="Genomic_DNA"/>
</dbReference>
<evidence type="ECO:0000313" key="2">
    <source>
        <dbReference type="Proteomes" id="UP000027238"/>
    </source>
</evidence>